<sequence>MDLPLSAMRQLTITSPETSDRHLPNELVANILCDVLGSSIHHLCTENPKSGNMNDLCWDVRIALTLSAVCFTFREMTRQIILKLFGIQPDALDWTDSVQGKLILLRDLALSATRSFGDPAYPPSSNVMMQLKRSEPRNPFLCAYYSAPRM</sequence>
<proteinExistence type="predicted"/>
<dbReference type="EMBL" id="ML170176">
    <property type="protein sequence ID" value="TDL22128.1"/>
    <property type="molecule type" value="Genomic_DNA"/>
</dbReference>
<protein>
    <submittedName>
        <fullName evidence="1">Uncharacterized protein</fullName>
    </submittedName>
</protein>
<keyword evidence="2" id="KW-1185">Reference proteome</keyword>
<dbReference type="VEuPathDB" id="FungiDB:BD410DRAFT_267184"/>
<gene>
    <name evidence="1" type="ORF">BD410DRAFT_267184</name>
</gene>
<evidence type="ECO:0000313" key="1">
    <source>
        <dbReference type="EMBL" id="TDL22128.1"/>
    </source>
</evidence>
<evidence type="ECO:0000313" key="2">
    <source>
        <dbReference type="Proteomes" id="UP000294933"/>
    </source>
</evidence>
<dbReference type="Proteomes" id="UP000294933">
    <property type="component" value="Unassembled WGS sequence"/>
</dbReference>
<name>A0A4Y7Q4J2_9AGAM</name>
<dbReference type="AlphaFoldDB" id="A0A4Y7Q4J2"/>
<organism evidence="1 2">
    <name type="scientific">Rickenella mellea</name>
    <dbReference type="NCBI Taxonomy" id="50990"/>
    <lineage>
        <taxon>Eukaryota</taxon>
        <taxon>Fungi</taxon>
        <taxon>Dikarya</taxon>
        <taxon>Basidiomycota</taxon>
        <taxon>Agaricomycotina</taxon>
        <taxon>Agaricomycetes</taxon>
        <taxon>Hymenochaetales</taxon>
        <taxon>Rickenellaceae</taxon>
        <taxon>Rickenella</taxon>
    </lineage>
</organism>
<accession>A0A4Y7Q4J2</accession>
<dbReference type="OrthoDB" id="2999415at2759"/>
<reference evidence="1 2" key="1">
    <citation type="submission" date="2018-06" db="EMBL/GenBank/DDBJ databases">
        <title>A transcriptomic atlas of mushroom development highlights an independent origin of complex multicellularity.</title>
        <authorList>
            <consortium name="DOE Joint Genome Institute"/>
            <person name="Krizsan K."/>
            <person name="Almasi E."/>
            <person name="Merenyi Z."/>
            <person name="Sahu N."/>
            <person name="Viragh M."/>
            <person name="Koszo T."/>
            <person name="Mondo S."/>
            <person name="Kiss B."/>
            <person name="Balint B."/>
            <person name="Kues U."/>
            <person name="Barry K."/>
            <person name="Hegedus J.C."/>
            <person name="Henrissat B."/>
            <person name="Johnson J."/>
            <person name="Lipzen A."/>
            <person name="Ohm R."/>
            <person name="Nagy I."/>
            <person name="Pangilinan J."/>
            <person name="Yan J."/>
            <person name="Xiong Y."/>
            <person name="Grigoriev I.V."/>
            <person name="Hibbett D.S."/>
            <person name="Nagy L.G."/>
        </authorList>
    </citation>
    <scope>NUCLEOTIDE SEQUENCE [LARGE SCALE GENOMIC DNA]</scope>
    <source>
        <strain evidence="1 2">SZMC22713</strain>
    </source>
</reference>